<evidence type="ECO:0000313" key="1">
    <source>
        <dbReference type="EMBL" id="RDI45546.1"/>
    </source>
</evidence>
<reference evidence="1 2" key="1">
    <citation type="submission" date="2018-07" db="EMBL/GenBank/DDBJ databases">
        <title>Genomic Encyclopedia of Type Strains, Phase IV (KMG-IV): sequencing the most valuable type-strain genomes for metagenomic binning, comparative biology and taxonomic classification.</title>
        <authorList>
            <person name="Goeker M."/>
        </authorList>
    </citation>
    <scope>NUCLEOTIDE SEQUENCE [LARGE SCALE GENOMIC DNA]</scope>
    <source>
        <strain evidence="1 2">DSM 25281</strain>
    </source>
</reference>
<keyword evidence="1" id="KW-0238">DNA-binding</keyword>
<dbReference type="Gene3D" id="1.20.58.1000">
    <property type="entry name" value="Metal-sensitive repressor, helix protomer"/>
    <property type="match status" value="1"/>
</dbReference>
<dbReference type="Proteomes" id="UP000255326">
    <property type="component" value="Unassembled WGS sequence"/>
</dbReference>
<comment type="caution">
    <text evidence="1">The sequence shown here is derived from an EMBL/GenBank/DDBJ whole genome shotgun (WGS) entry which is preliminary data.</text>
</comment>
<dbReference type="OrthoDB" id="9811244at2"/>
<dbReference type="GO" id="GO:0003677">
    <property type="term" value="F:DNA binding"/>
    <property type="evidence" value="ECO:0007669"/>
    <property type="project" value="UniProtKB-KW"/>
</dbReference>
<dbReference type="GO" id="GO:0046872">
    <property type="term" value="F:metal ion binding"/>
    <property type="evidence" value="ECO:0007669"/>
    <property type="project" value="InterPro"/>
</dbReference>
<name>A0A370GQL5_9BACI</name>
<keyword evidence="2" id="KW-1185">Reference proteome</keyword>
<organism evidence="1 2">
    <name type="scientific">Falsibacillus pallidus</name>
    <dbReference type="NCBI Taxonomy" id="493781"/>
    <lineage>
        <taxon>Bacteria</taxon>
        <taxon>Bacillati</taxon>
        <taxon>Bacillota</taxon>
        <taxon>Bacilli</taxon>
        <taxon>Bacillales</taxon>
        <taxon>Bacillaceae</taxon>
        <taxon>Falsibacillus</taxon>
    </lineage>
</organism>
<dbReference type="RefSeq" id="WP_114744398.1">
    <property type="nucleotide sequence ID" value="NZ_CP158866.1"/>
</dbReference>
<evidence type="ECO:0000313" key="2">
    <source>
        <dbReference type="Proteomes" id="UP000255326"/>
    </source>
</evidence>
<dbReference type="Pfam" id="PF02583">
    <property type="entry name" value="Trns_repr_metal"/>
    <property type="match status" value="1"/>
</dbReference>
<dbReference type="PANTHER" id="PTHR33677">
    <property type="entry name" value="TRANSCRIPTIONAL REPRESSOR FRMR-RELATED"/>
    <property type="match status" value="1"/>
</dbReference>
<dbReference type="InterPro" id="IPR003735">
    <property type="entry name" value="Metal_Tscrpt_repr"/>
</dbReference>
<dbReference type="GO" id="GO:0045892">
    <property type="term" value="P:negative regulation of DNA-templated transcription"/>
    <property type="evidence" value="ECO:0007669"/>
    <property type="project" value="UniProtKB-ARBA"/>
</dbReference>
<proteinExistence type="predicted"/>
<gene>
    <name evidence="1" type="ORF">DFR59_102174</name>
</gene>
<dbReference type="AlphaFoldDB" id="A0A370GQL5"/>
<dbReference type="InterPro" id="IPR038390">
    <property type="entry name" value="Metal_Tscrpt_repr_sf"/>
</dbReference>
<accession>A0A370GQL5</accession>
<sequence length="102" mass="11531">MAHDTNHSGKHTHRADEDKTKLLNRLKRIEGQVRGIQKMVEDDRYCVDILIQLSAINAAMKKVGMNLLENHTRHCVKGAIEAGNGDSSIEELMKVFEQFSKS</sequence>
<dbReference type="EMBL" id="QQAY01000002">
    <property type="protein sequence ID" value="RDI45546.1"/>
    <property type="molecule type" value="Genomic_DNA"/>
</dbReference>
<protein>
    <submittedName>
        <fullName evidence="1">DNA-binding FrmR family transcriptional regulator</fullName>
    </submittedName>
</protein>
<dbReference type="PANTHER" id="PTHR33677:SF3">
    <property type="entry name" value="COPPER-SENSING TRANSCRIPTIONAL REPRESSOR RICR"/>
    <property type="match status" value="1"/>
</dbReference>